<dbReference type="AlphaFoldDB" id="A0A9Q4HTR6"/>
<evidence type="ECO:0000313" key="3">
    <source>
        <dbReference type="Proteomes" id="UP001079535"/>
    </source>
</evidence>
<feature type="region of interest" description="Disordered" evidence="1">
    <location>
        <begin position="187"/>
        <end position="221"/>
    </location>
</feature>
<accession>A0A9Q4HTR6</accession>
<evidence type="ECO:0000256" key="1">
    <source>
        <dbReference type="SAM" id="MobiDB-lite"/>
    </source>
</evidence>
<feature type="compositionally biased region" description="Low complexity" evidence="1">
    <location>
        <begin position="206"/>
        <end position="216"/>
    </location>
</feature>
<feature type="compositionally biased region" description="Basic and acidic residues" evidence="1">
    <location>
        <begin position="187"/>
        <end position="205"/>
    </location>
</feature>
<reference evidence="2" key="1">
    <citation type="submission" date="2022-11" db="EMBL/GenBank/DDBJ databases">
        <title>Temperate bacteriophages infecting mucin-degrading bacterium Ruminococcus gnavus from the human gut.</title>
        <authorList>
            <person name="Buttimer C."/>
        </authorList>
    </citation>
    <scope>NUCLEOTIDE SEQUENCE</scope>
    <source>
        <strain evidence="2">CCUG 49994</strain>
    </source>
</reference>
<dbReference type="Proteomes" id="UP001079535">
    <property type="component" value="Unassembled WGS sequence"/>
</dbReference>
<proteinExistence type="predicted"/>
<dbReference type="EMBL" id="JAPRAY010000003">
    <property type="protein sequence ID" value="MCZ0666499.1"/>
    <property type="molecule type" value="Genomic_DNA"/>
</dbReference>
<organism evidence="2 3">
    <name type="scientific">Mediterraneibacter gnavus</name>
    <name type="common">Ruminococcus gnavus</name>
    <dbReference type="NCBI Taxonomy" id="33038"/>
    <lineage>
        <taxon>Bacteria</taxon>
        <taxon>Bacillati</taxon>
        <taxon>Bacillota</taxon>
        <taxon>Clostridia</taxon>
        <taxon>Lachnospirales</taxon>
        <taxon>Lachnospiraceae</taxon>
        <taxon>Mediterraneibacter</taxon>
    </lineage>
</organism>
<gene>
    <name evidence="2" type="ORF">OZZ17_02965</name>
</gene>
<sequence>MKKNNFKVKENITFEDKANAIEYISNSLFDFDEEGEIIDYSPYYVEPAQVCAILNYFVDGIEFENGESIYDVAVADKEVNEIVNQFFLKPTTVKNPKLTYQQEVMKFVMSHVVEKVEYMKQKSIHAPLCRKDMVGEAIVELINVLSEKANELNVLEANKFIEKYNNPDTSLEDFAKQFMKDEYEKRMGELKENKNESDSIVKDTNESIPEESTSISPKHKLTQAEEFLAKYQEIERRNKSK</sequence>
<protein>
    <submittedName>
        <fullName evidence="2">Uncharacterized protein</fullName>
    </submittedName>
</protein>
<evidence type="ECO:0000313" key="2">
    <source>
        <dbReference type="EMBL" id="MCZ0666499.1"/>
    </source>
</evidence>
<dbReference type="RefSeq" id="WP_268803348.1">
    <property type="nucleotide sequence ID" value="NZ_JAPRAY010000003.1"/>
</dbReference>
<comment type="caution">
    <text evidence="2">The sequence shown here is derived from an EMBL/GenBank/DDBJ whole genome shotgun (WGS) entry which is preliminary data.</text>
</comment>
<name>A0A9Q4HTR6_MEDGN</name>